<dbReference type="Pfam" id="PF00441">
    <property type="entry name" value="Acyl-CoA_dh_1"/>
    <property type="match status" value="1"/>
</dbReference>
<dbReference type="OrthoDB" id="2769798at2"/>
<evidence type="ECO:0000256" key="3">
    <source>
        <dbReference type="ARBA" id="ARBA00022630"/>
    </source>
</evidence>
<dbReference type="InterPro" id="IPR006091">
    <property type="entry name" value="Acyl-CoA_Oxase/DH_mid-dom"/>
</dbReference>
<dbReference type="InterPro" id="IPR052161">
    <property type="entry name" value="Mycobact_Acyl-CoA_DH"/>
</dbReference>
<evidence type="ECO:0000259" key="7">
    <source>
        <dbReference type="Pfam" id="PF00441"/>
    </source>
</evidence>
<evidence type="ECO:0000259" key="9">
    <source>
        <dbReference type="Pfam" id="PF02771"/>
    </source>
</evidence>
<evidence type="ECO:0000256" key="1">
    <source>
        <dbReference type="ARBA" id="ARBA00001974"/>
    </source>
</evidence>
<dbReference type="SUPFAM" id="SSF47203">
    <property type="entry name" value="Acyl-CoA dehydrogenase C-terminal domain-like"/>
    <property type="match status" value="1"/>
</dbReference>
<evidence type="ECO:0000256" key="4">
    <source>
        <dbReference type="ARBA" id="ARBA00022827"/>
    </source>
</evidence>
<dbReference type="EMBL" id="PNFZ01000003">
    <property type="protein sequence ID" value="PMB98094.1"/>
    <property type="molecule type" value="Genomic_DNA"/>
</dbReference>
<dbReference type="GO" id="GO:0005886">
    <property type="term" value="C:plasma membrane"/>
    <property type="evidence" value="ECO:0007669"/>
    <property type="project" value="TreeGrafter"/>
</dbReference>
<evidence type="ECO:0000259" key="8">
    <source>
        <dbReference type="Pfam" id="PF02770"/>
    </source>
</evidence>
<dbReference type="PANTHER" id="PTHR43292">
    <property type="entry name" value="ACYL-COA DEHYDROGENASE"/>
    <property type="match status" value="1"/>
</dbReference>
<keyword evidence="11" id="KW-1185">Reference proteome</keyword>
<dbReference type="GO" id="GO:0050660">
    <property type="term" value="F:flavin adenine dinucleotide binding"/>
    <property type="evidence" value="ECO:0007669"/>
    <property type="project" value="InterPro"/>
</dbReference>
<dbReference type="FunFam" id="2.40.110.10:FF:000011">
    <property type="entry name" value="Acyl-CoA dehydrogenase FadE34"/>
    <property type="match status" value="1"/>
</dbReference>
<feature type="domain" description="Acyl-CoA dehydrogenase/oxidase N-terminal" evidence="9">
    <location>
        <begin position="6"/>
        <end position="119"/>
    </location>
</feature>
<dbReference type="InterPro" id="IPR013786">
    <property type="entry name" value="AcylCoA_DH/ox_N"/>
</dbReference>
<comment type="similarity">
    <text evidence="2 6">Belongs to the acyl-CoA dehydrogenase family.</text>
</comment>
<evidence type="ECO:0000256" key="2">
    <source>
        <dbReference type="ARBA" id="ARBA00009347"/>
    </source>
</evidence>
<sequence>MRDVVEDDRAFRETVRDWLRANAPKEQLASGDTPNGFAQHIEWEKKLAEASYSVVSWPRRFGGLDVNLWQWLIFEEEYYKANAPTRVTQNGIFLLAPSLFRFGTDDQKERYLRPMARAEHVWAQGWSEPGAGSDLASVRSTAVRDDERGGWLVSGQKTWTTRGAYCTHLFGLFRTDPNAQKHRGLTYLLIDLSSDGVTVRPFERLDGDPGFAEVFFDNVFVPDQDVLGGVNNGWKVAMSATSSERGLTLRSPGRFLKAADDLVRLFRQAPPESRALNLESVVSIWCEAQAYNRLTHNQVALLLDGGDLGSSPSVNKVFWSELDIRIHETARSLLGVGSYIADDWMRGFLFSLSGPIYAGTNEIQRNIIAERILGLPR</sequence>
<dbReference type="AlphaFoldDB" id="A0A2N6PHD0"/>
<gene>
    <name evidence="10" type="ORF">CJ198_06895</name>
</gene>
<dbReference type="InterPro" id="IPR009075">
    <property type="entry name" value="AcylCo_DH/oxidase_C"/>
</dbReference>
<protein>
    <submittedName>
        <fullName evidence="10">Acyl-CoA dehydrogenase</fullName>
    </submittedName>
</protein>
<evidence type="ECO:0000313" key="10">
    <source>
        <dbReference type="EMBL" id="PMB98094.1"/>
    </source>
</evidence>
<keyword evidence="4 6" id="KW-0274">FAD</keyword>
<keyword evidence="5 6" id="KW-0560">Oxidoreductase</keyword>
<dbReference type="PANTHER" id="PTHR43292:SF3">
    <property type="entry name" value="ACYL-COA DEHYDROGENASE FADE29"/>
    <property type="match status" value="1"/>
</dbReference>
<dbReference type="Proteomes" id="UP000235703">
    <property type="component" value="Unassembled WGS sequence"/>
</dbReference>
<feature type="domain" description="Acyl-CoA oxidase/dehydrogenase middle" evidence="8">
    <location>
        <begin position="123"/>
        <end position="219"/>
    </location>
</feature>
<proteinExistence type="inferred from homology"/>
<dbReference type="InterPro" id="IPR046373">
    <property type="entry name" value="Acyl-CoA_Oxase/DH_mid-dom_sf"/>
</dbReference>
<dbReference type="InterPro" id="IPR009100">
    <property type="entry name" value="AcylCoA_DH/oxidase_NM_dom_sf"/>
</dbReference>
<dbReference type="SUPFAM" id="SSF56645">
    <property type="entry name" value="Acyl-CoA dehydrogenase NM domain-like"/>
    <property type="match status" value="1"/>
</dbReference>
<dbReference type="Gene3D" id="1.20.140.10">
    <property type="entry name" value="Butyryl-CoA Dehydrogenase, subunit A, domain 3"/>
    <property type="match status" value="1"/>
</dbReference>
<organism evidence="10 11">
    <name type="scientific">Brevibacterium luteolum</name>
    <dbReference type="NCBI Taxonomy" id="199591"/>
    <lineage>
        <taxon>Bacteria</taxon>
        <taxon>Bacillati</taxon>
        <taxon>Actinomycetota</taxon>
        <taxon>Actinomycetes</taxon>
        <taxon>Micrococcales</taxon>
        <taxon>Brevibacteriaceae</taxon>
        <taxon>Brevibacterium</taxon>
    </lineage>
</organism>
<name>A0A2N6PHD0_9MICO</name>
<keyword evidence="3 6" id="KW-0285">Flavoprotein</keyword>
<reference evidence="10 11" key="1">
    <citation type="submission" date="2017-09" db="EMBL/GenBank/DDBJ databases">
        <title>Bacterial strain isolated from the female urinary microbiota.</title>
        <authorList>
            <person name="Thomas-White K."/>
            <person name="Kumar N."/>
            <person name="Forster S."/>
            <person name="Putonti C."/>
            <person name="Lawley T."/>
            <person name="Wolfe A.J."/>
        </authorList>
    </citation>
    <scope>NUCLEOTIDE SEQUENCE [LARGE SCALE GENOMIC DNA]</scope>
    <source>
        <strain evidence="10 11">UMB0680</strain>
    </source>
</reference>
<dbReference type="InterPro" id="IPR036250">
    <property type="entry name" value="AcylCo_DH-like_C"/>
</dbReference>
<dbReference type="Pfam" id="PF02770">
    <property type="entry name" value="Acyl-CoA_dh_M"/>
    <property type="match status" value="1"/>
</dbReference>
<dbReference type="RefSeq" id="WP_102161891.1">
    <property type="nucleotide sequence ID" value="NZ_PNFZ01000003.1"/>
</dbReference>
<dbReference type="Pfam" id="PF02771">
    <property type="entry name" value="Acyl-CoA_dh_N"/>
    <property type="match status" value="1"/>
</dbReference>
<dbReference type="Gene3D" id="2.40.110.10">
    <property type="entry name" value="Butyryl-CoA Dehydrogenase, subunit A, domain 2"/>
    <property type="match status" value="1"/>
</dbReference>
<dbReference type="Gene3D" id="1.10.540.10">
    <property type="entry name" value="Acyl-CoA dehydrogenase/oxidase, N-terminal domain"/>
    <property type="match status" value="1"/>
</dbReference>
<evidence type="ECO:0000313" key="11">
    <source>
        <dbReference type="Proteomes" id="UP000235703"/>
    </source>
</evidence>
<dbReference type="GO" id="GO:0016627">
    <property type="term" value="F:oxidoreductase activity, acting on the CH-CH group of donors"/>
    <property type="evidence" value="ECO:0007669"/>
    <property type="project" value="InterPro"/>
</dbReference>
<evidence type="ECO:0000256" key="5">
    <source>
        <dbReference type="ARBA" id="ARBA00023002"/>
    </source>
</evidence>
<dbReference type="InterPro" id="IPR037069">
    <property type="entry name" value="AcylCoA_DH/ox_N_sf"/>
</dbReference>
<comment type="cofactor">
    <cofactor evidence="1 6">
        <name>FAD</name>
        <dbReference type="ChEBI" id="CHEBI:57692"/>
    </cofactor>
</comment>
<feature type="domain" description="Acyl-CoA dehydrogenase/oxidase C-terminal" evidence="7">
    <location>
        <begin position="231"/>
        <end position="373"/>
    </location>
</feature>
<comment type="caution">
    <text evidence="10">The sequence shown here is derived from an EMBL/GenBank/DDBJ whole genome shotgun (WGS) entry which is preliminary data.</text>
</comment>
<evidence type="ECO:0000256" key="6">
    <source>
        <dbReference type="RuleBase" id="RU362125"/>
    </source>
</evidence>
<accession>A0A2N6PHD0</accession>